<dbReference type="Proteomes" id="UP000005845">
    <property type="component" value="Unassembled WGS sequence"/>
</dbReference>
<comment type="similarity">
    <text evidence="1">Belongs to the DprA/Smf family.</text>
</comment>
<comment type="caution">
    <text evidence="3">The sequence shown here is derived from an EMBL/GenBank/DDBJ whole genome shotgun (WGS) entry which is preliminary data.</text>
</comment>
<dbReference type="InterPro" id="IPR003488">
    <property type="entry name" value="DprA"/>
</dbReference>
<accession>H5TX68</accession>
<dbReference type="InterPro" id="IPR057666">
    <property type="entry name" value="DrpA_SLOG"/>
</dbReference>
<dbReference type="AlphaFoldDB" id="H5TX68"/>
<keyword evidence="4" id="KW-1185">Reference proteome</keyword>
<sequence length="283" mass="29763">MPSELEDIERVLFAIHIARTPAKIRDVLLDRNALHTQIGNVDSDTAARIRDEAAEFATSVGVISADNSRFPVQLVRRGKAIVPALFYRGELGLLDTPMVAVSGSRKVSDRGAAAATRLGEIVAQSGQTLVSGNARGVDTLATTAASSRGGSTVLVLPEGITHFRPDEENPDIGMSDSTGLVLSQFSPHQPWSVHTAMGRNRVICGLAGTVVVVEAGESGGSLAAGREALKLGRHLVTLTYGDHTPEGNQILISEGASPIASPDALREALLPPSDDEPEQARLL</sequence>
<feature type="domain" description="Smf/DprA SLOG" evidence="2">
    <location>
        <begin position="63"/>
        <end position="268"/>
    </location>
</feature>
<dbReference type="EMBL" id="BAFC01000025">
    <property type="protein sequence ID" value="GAB38076.1"/>
    <property type="molecule type" value="Genomic_DNA"/>
</dbReference>
<reference evidence="3 4" key="1">
    <citation type="submission" date="2012-02" db="EMBL/GenBank/DDBJ databases">
        <title>Whole genome shotgun sequence of Gordonia sputi NBRC 100414.</title>
        <authorList>
            <person name="Yoshida I."/>
            <person name="Hosoyama A."/>
            <person name="Tsuchikane K."/>
            <person name="Katsumata H."/>
            <person name="Yamazaki S."/>
            <person name="Fujita N."/>
        </authorList>
    </citation>
    <scope>NUCLEOTIDE SEQUENCE [LARGE SCALE GENOMIC DNA]</scope>
    <source>
        <strain evidence="3 4">NBRC 100414</strain>
    </source>
</reference>
<gene>
    <name evidence="3" type="ORF">GOSPT_025_01100</name>
</gene>
<name>H5TX68_9ACTN</name>
<dbReference type="RefSeq" id="WP_005203413.1">
    <property type="nucleotide sequence ID" value="NZ_BAFC01000025.1"/>
</dbReference>
<evidence type="ECO:0000313" key="3">
    <source>
        <dbReference type="EMBL" id="GAB38076.1"/>
    </source>
</evidence>
<dbReference type="SUPFAM" id="SSF102405">
    <property type="entry name" value="MCP/YpsA-like"/>
    <property type="match status" value="1"/>
</dbReference>
<dbReference type="PANTHER" id="PTHR43022:SF1">
    <property type="entry name" value="PROTEIN SMF"/>
    <property type="match status" value="1"/>
</dbReference>
<proteinExistence type="inferred from homology"/>
<dbReference type="eggNOG" id="COG0758">
    <property type="taxonomic scope" value="Bacteria"/>
</dbReference>
<dbReference type="PANTHER" id="PTHR43022">
    <property type="entry name" value="PROTEIN SMF"/>
    <property type="match status" value="1"/>
</dbReference>
<organism evidence="3 4">
    <name type="scientific">Gordonia sputi NBRC 100414</name>
    <dbReference type="NCBI Taxonomy" id="1089453"/>
    <lineage>
        <taxon>Bacteria</taxon>
        <taxon>Bacillati</taxon>
        <taxon>Actinomycetota</taxon>
        <taxon>Actinomycetes</taxon>
        <taxon>Mycobacteriales</taxon>
        <taxon>Gordoniaceae</taxon>
        <taxon>Gordonia</taxon>
    </lineage>
</organism>
<protein>
    <submittedName>
        <fullName evidence="3">Putative DNA processing protein</fullName>
    </submittedName>
</protein>
<dbReference type="Gene3D" id="3.40.50.450">
    <property type="match status" value="1"/>
</dbReference>
<evidence type="ECO:0000256" key="1">
    <source>
        <dbReference type="ARBA" id="ARBA00006525"/>
    </source>
</evidence>
<dbReference type="Pfam" id="PF02481">
    <property type="entry name" value="DNA_processg_A"/>
    <property type="match status" value="1"/>
</dbReference>
<evidence type="ECO:0000259" key="2">
    <source>
        <dbReference type="Pfam" id="PF02481"/>
    </source>
</evidence>
<evidence type="ECO:0000313" key="4">
    <source>
        <dbReference type="Proteomes" id="UP000005845"/>
    </source>
</evidence>
<dbReference type="GO" id="GO:0009294">
    <property type="term" value="P:DNA-mediated transformation"/>
    <property type="evidence" value="ECO:0007669"/>
    <property type="project" value="InterPro"/>
</dbReference>